<dbReference type="InterPro" id="IPR017871">
    <property type="entry name" value="ABC_transporter-like_CS"/>
</dbReference>
<dbReference type="GO" id="GO:0016887">
    <property type="term" value="F:ATP hydrolysis activity"/>
    <property type="evidence" value="ECO:0007669"/>
    <property type="project" value="InterPro"/>
</dbReference>
<keyword evidence="2 7" id="KW-0812">Transmembrane</keyword>
<evidence type="ECO:0008006" key="12">
    <source>
        <dbReference type="Google" id="ProtNLM"/>
    </source>
</evidence>
<dbReference type="RefSeq" id="WP_317697149.1">
    <property type="nucleotide sequence ID" value="NZ_AP026801.1"/>
</dbReference>
<keyword evidence="3" id="KW-0547">Nucleotide-binding</keyword>
<evidence type="ECO:0000313" key="11">
    <source>
        <dbReference type="Proteomes" id="UP001321804"/>
    </source>
</evidence>
<evidence type="ECO:0000256" key="4">
    <source>
        <dbReference type="ARBA" id="ARBA00022840"/>
    </source>
</evidence>
<dbReference type="EMBL" id="AP026801">
    <property type="protein sequence ID" value="BDR55652.1"/>
    <property type="molecule type" value="Genomic_DNA"/>
</dbReference>
<accession>A0AAU9D487</accession>
<keyword evidence="5 7" id="KW-1133">Transmembrane helix</keyword>
<keyword evidence="11" id="KW-1185">Reference proteome</keyword>
<dbReference type="Gene3D" id="1.20.1560.10">
    <property type="entry name" value="ABC transporter type 1, transmembrane domain"/>
    <property type="match status" value="1"/>
</dbReference>
<protein>
    <recommendedName>
        <fullName evidence="12">ABC transporter ATP-binding protein</fullName>
    </recommendedName>
</protein>
<comment type="subcellular location">
    <subcellularLocation>
        <location evidence="1">Cell membrane</location>
        <topology evidence="1">Multi-pass membrane protein</topology>
    </subcellularLocation>
</comment>
<dbReference type="GO" id="GO:0034040">
    <property type="term" value="F:ATPase-coupled lipid transmembrane transporter activity"/>
    <property type="evidence" value="ECO:0007669"/>
    <property type="project" value="TreeGrafter"/>
</dbReference>
<dbReference type="KEGG" id="xak:KIMC2_02140"/>
<feature type="transmembrane region" description="Helical" evidence="7">
    <location>
        <begin position="17"/>
        <end position="38"/>
    </location>
</feature>
<gene>
    <name evidence="10" type="ORF">KIMC2_02140</name>
</gene>
<evidence type="ECO:0000256" key="3">
    <source>
        <dbReference type="ARBA" id="ARBA00022741"/>
    </source>
</evidence>
<dbReference type="PANTHER" id="PTHR24221:SF654">
    <property type="entry name" value="ATP-BINDING CASSETTE SUB-FAMILY B MEMBER 6"/>
    <property type="match status" value="1"/>
</dbReference>
<dbReference type="PROSITE" id="PS50893">
    <property type="entry name" value="ABC_TRANSPORTER_2"/>
    <property type="match status" value="1"/>
</dbReference>
<organism evidence="10 11">
    <name type="scientific">Xylocopilactobacillus apis</name>
    <dbReference type="NCBI Taxonomy" id="2932183"/>
    <lineage>
        <taxon>Bacteria</taxon>
        <taxon>Bacillati</taxon>
        <taxon>Bacillota</taxon>
        <taxon>Bacilli</taxon>
        <taxon>Lactobacillales</taxon>
        <taxon>Lactobacillaceae</taxon>
        <taxon>Xylocopilactobacillus</taxon>
    </lineage>
</organism>
<evidence type="ECO:0000256" key="7">
    <source>
        <dbReference type="SAM" id="Phobius"/>
    </source>
</evidence>
<dbReference type="InterPro" id="IPR036640">
    <property type="entry name" value="ABC1_TM_sf"/>
</dbReference>
<dbReference type="InterPro" id="IPR003439">
    <property type="entry name" value="ABC_transporter-like_ATP-bd"/>
</dbReference>
<proteinExistence type="predicted"/>
<dbReference type="PROSITE" id="PS50929">
    <property type="entry name" value="ABC_TM1F"/>
    <property type="match status" value="1"/>
</dbReference>
<dbReference type="GO" id="GO:0005886">
    <property type="term" value="C:plasma membrane"/>
    <property type="evidence" value="ECO:0007669"/>
    <property type="project" value="UniProtKB-SubCell"/>
</dbReference>
<evidence type="ECO:0000259" key="8">
    <source>
        <dbReference type="PROSITE" id="PS50893"/>
    </source>
</evidence>
<feature type="domain" description="ABC transporter" evidence="8">
    <location>
        <begin position="329"/>
        <end position="529"/>
    </location>
</feature>
<sequence length="529" mass="59334">MKSLFWDLIITKQKKKLIILIILSLLNTISKISLSYTMGWFINYAIGKQITLVTLCGLGSLTSLVMIYILTVSSKQIELDLVKISTIELKQTAYNNLLSDQESQFIKLSKDAQLNVLENTIPTIGQDYLLSLLSNFTYLIQIFLCSIALIFVNVKIFLICFLVSSIPMFINPKIRKKFGMYKKDLNLKSEEQLTMVNGFLNGLDTIRTFSAGKAFKNKLAALENSFEEQKKSSGVWDTRIVELSTLIGMSSQIICMLVAALFILYGKITVGDLTITTQLLNYIFPAINAFNSYHLKASATEPLRKELKNIFKTNDSTKRKTLKFVNGDLQINEIDFAYTKDKLIFKDFSTAFPQNKFTLVVGKSGAGKTTLMKILTGALTPAKGNIKIGNVDITKIDPHEFKKNMIYVDQNPTLFNGTVADNITLFNTNSIKKITDELNELGLTKLLDRHVTYNGNEISGGEKVRISLARALTIKPAIIILDEPDSGQDPQTAEKIKQVVMNLKDQTVIVISHSWQPNQFKNIGNIQTI</sequence>
<dbReference type="GO" id="GO:0005524">
    <property type="term" value="F:ATP binding"/>
    <property type="evidence" value="ECO:0007669"/>
    <property type="project" value="UniProtKB-KW"/>
</dbReference>
<dbReference type="SMART" id="SM00382">
    <property type="entry name" value="AAA"/>
    <property type="match status" value="1"/>
</dbReference>
<evidence type="ECO:0000259" key="9">
    <source>
        <dbReference type="PROSITE" id="PS50929"/>
    </source>
</evidence>
<dbReference type="InterPro" id="IPR027417">
    <property type="entry name" value="P-loop_NTPase"/>
</dbReference>
<name>A0AAU9D487_9LACO</name>
<keyword evidence="6 7" id="KW-0472">Membrane</keyword>
<dbReference type="InterPro" id="IPR011527">
    <property type="entry name" value="ABC1_TM_dom"/>
</dbReference>
<evidence type="ECO:0000256" key="5">
    <source>
        <dbReference type="ARBA" id="ARBA00022989"/>
    </source>
</evidence>
<feature type="transmembrane region" description="Helical" evidence="7">
    <location>
        <begin position="50"/>
        <end position="71"/>
    </location>
</feature>
<evidence type="ECO:0000256" key="6">
    <source>
        <dbReference type="ARBA" id="ARBA00023136"/>
    </source>
</evidence>
<feature type="transmembrane region" description="Helical" evidence="7">
    <location>
        <begin position="240"/>
        <end position="265"/>
    </location>
</feature>
<dbReference type="Pfam" id="PF00664">
    <property type="entry name" value="ABC_membrane"/>
    <property type="match status" value="1"/>
</dbReference>
<dbReference type="InterPro" id="IPR039421">
    <property type="entry name" value="Type_1_exporter"/>
</dbReference>
<dbReference type="PANTHER" id="PTHR24221">
    <property type="entry name" value="ATP-BINDING CASSETTE SUB-FAMILY B"/>
    <property type="match status" value="1"/>
</dbReference>
<feature type="domain" description="ABC transmembrane type-1" evidence="9">
    <location>
        <begin position="18"/>
        <end position="290"/>
    </location>
</feature>
<dbReference type="GO" id="GO:0140359">
    <property type="term" value="F:ABC-type transporter activity"/>
    <property type="evidence" value="ECO:0007669"/>
    <property type="project" value="InterPro"/>
</dbReference>
<dbReference type="AlphaFoldDB" id="A0AAU9D487"/>
<dbReference type="SUPFAM" id="SSF90123">
    <property type="entry name" value="ABC transporter transmembrane region"/>
    <property type="match status" value="1"/>
</dbReference>
<feature type="transmembrane region" description="Helical" evidence="7">
    <location>
        <begin position="138"/>
        <end position="170"/>
    </location>
</feature>
<keyword evidence="4" id="KW-0067">ATP-binding</keyword>
<evidence type="ECO:0000256" key="2">
    <source>
        <dbReference type="ARBA" id="ARBA00022692"/>
    </source>
</evidence>
<dbReference type="CDD" id="cd03228">
    <property type="entry name" value="ABCC_MRP_Like"/>
    <property type="match status" value="1"/>
</dbReference>
<evidence type="ECO:0000313" key="10">
    <source>
        <dbReference type="EMBL" id="BDR55652.1"/>
    </source>
</evidence>
<dbReference type="Pfam" id="PF00005">
    <property type="entry name" value="ABC_tran"/>
    <property type="match status" value="1"/>
</dbReference>
<dbReference type="PROSITE" id="PS00211">
    <property type="entry name" value="ABC_TRANSPORTER_1"/>
    <property type="match status" value="1"/>
</dbReference>
<reference evidence="10 11" key="1">
    <citation type="journal article" date="2023" name="Microbiol. Spectr.">
        <title>Symbiosis of Carpenter Bees with Uncharacterized Lactic Acid Bacteria Showing NAD Auxotrophy.</title>
        <authorList>
            <person name="Kawasaki S."/>
            <person name="Ozawa K."/>
            <person name="Mori T."/>
            <person name="Yamamoto A."/>
            <person name="Ito M."/>
            <person name="Ohkuma M."/>
            <person name="Sakamoto M."/>
            <person name="Matsutani M."/>
        </authorList>
    </citation>
    <scope>NUCLEOTIDE SEQUENCE [LARGE SCALE GENOMIC DNA]</scope>
    <source>
        <strain evidence="10 11">KimC2</strain>
    </source>
</reference>
<evidence type="ECO:0000256" key="1">
    <source>
        <dbReference type="ARBA" id="ARBA00004651"/>
    </source>
</evidence>
<dbReference type="InterPro" id="IPR003593">
    <property type="entry name" value="AAA+_ATPase"/>
</dbReference>
<dbReference type="SUPFAM" id="SSF52540">
    <property type="entry name" value="P-loop containing nucleoside triphosphate hydrolases"/>
    <property type="match status" value="1"/>
</dbReference>
<dbReference type="Proteomes" id="UP001321804">
    <property type="component" value="Chromosome"/>
</dbReference>
<dbReference type="Gene3D" id="3.40.50.300">
    <property type="entry name" value="P-loop containing nucleotide triphosphate hydrolases"/>
    <property type="match status" value="1"/>
</dbReference>